<proteinExistence type="predicted"/>
<dbReference type="AlphaFoldDB" id="A0A2A9M7M5"/>
<dbReference type="Proteomes" id="UP000224006">
    <property type="component" value="Unassembled WGS sequence"/>
</dbReference>
<keyword evidence="4" id="KW-1185">Reference proteome</keyword>
<comment type="caution">
    <text evidence="3">The sequence shown here is derived from an EMBL/GenBank/DDBJ whole genome shotgun (WGS) entry which is preliminary data.</text>
</comment>
<evidence type="ECO:0000313" key="3">
    <source>
        <dbReference type="EMBL" id="PFH33939.1"/>
    </source>
</evidence>
<dbReference type="EMBL" id="NWUJ01000007">
    <property type="protein sequence ID" value="PFH33939.1"/>
    <property type="molecule type" value="Genomic_DNA"/>
</dbReference>
<feature type="signal peptide" evidence="2">
    <location>
        <begin position="1"/>
        <end position="20"/>
    </location>
</feature>
<dbReference type="SUPFAM" id="SSF53254">
    <property type="entry name" value="Phosphoglycerate mutase-like"/>
    <property type="match status" value="1"/>
</dbReference>
<evidence type="ECO:0000313" key="4">
    <source>
        <dbReference type="Proteomes" id="UP000224006"/>
    </source>
</evidence>
<dbReference type="GO" id="GO:0016791">
    <property type="term" value="F:phosphatase activity"/>
    <property type="evidence" value="ECO:0007669"/>
    <property type="project" value="TreeGrafter"/>
</dbReference>
<organism evidence="3 4">
    <name type="scientific">Besnoitia besnoiti</name>
    <name type="common">Apicomplexan protozoan</name>
    <dbReference type="NCBI Taxonomy" id="94643"/>
    <lineage>
        <taxon>Eukaryota</taxon>
        <taxon>Sar</taxon>
        <taxon>Alveolata</taxon>
        <taxon>Apicomplexa</taxon>
        <taxon>Conoidasida</taxon>
        <taxon>Coccidia</taxon>
        <taxon>Eucoccidiorida</taxon>
        <taxon>Eimeriorina</taxon>
        <taxon>Sarcocystidae</taxon>
        <taxon>Besnoitia</taxon>
    </lineage>
</organism>
<gene>
    <name evidence="3" type="ORF">BESB_070910</name>
</gene>
<evidence type="ECO:0000256" key="2">
    <source>
        <dbReference type="SAM" id="SignalP"/>
    </source>
</evidence>
<dbReference type="OrthoDB" id="329440at2759"/>
<keyword evidence="1" id="KW-0378">Hydrolase</keyword>
<dbReference type="GeneID" id="40312017"/>
<reference evidence="3 4" key="1">
    <citation type="submission" date="2017-09" db="EMBL/GenBank/DDBJ databases">
        <title>Genome sequencing of Besnoitia besnoiti strain Bb-Ger1.</title>
        <authorList>
            <person name="Schares G."/>
            <person name="Venepally P."/>
            <person name="Lorenzi H.A."/>
        </authorList>
    </citation>
    <scope>NUCLEOTIDE SEQUENCE [LARGE SCALE GENOMIC DNA]</scope>
    <source>
        <strain evidence="3 4">Bb-Ger1</strain>
    </source>
</reference>
<dbReference type="PANTHER" id="PTHR11567">
    <property type="entry name" value="ACID PHOSPHATASE-RELATED"/>
    <property type="match status" value="1"/>
</dbReference>
<accession>A0A2A9M7M5</accession>
<dbReference type="RefSeq" id="XP_029217948.1">
    <property type="nucleotide sequence ID" value="XM_029365464.1"/>
</dbReference>
<sequence>MKSFGIAFLLGTLCSPHAGASPNDSGIVAPAFPLDYVQSWRTCHTPSHSMIEDIGIPYDVAEPPARPFPNAELQFALIVQRHGTRRSQFEASQTEYYKGMGAGQLLVQGAYELRVSGKEIRRYLQTFSRTATMPKSLPNQNRVDILNETCGFDIRRECASYGLRGDDCTPSSLVNAILTEFPKSTVYARSSALRRTLWSAVFFLEGFYGLPWGCGGTTDELVKTAASHVEGSRCLLREVCDGDPKKVLGLRGHHQEVCTAVALPCIHVPRTEGDGLMAAALHHKVSYAQAEEHFAGREGPRAYVPNKNVQNAIDIAKQIWDMKEFERSGGHWSVGEMWLSEAFAGETTPMKELKTWVENRRKFCAESGECDPEAVPSYESLLEDLKEGFKMGYEAQYGLGGFARFVSSPYLFLFNGISRALVFGRPEDWKELRLLMQVLSGFEELNVDDEDLLKESIKRVKMYLLSFHDFVLVGTMGALQVLPDEVTPFASRFSLELVKAPGGDAREFKRVAEPFDVEKGLNPGGNIKYPKNGYYVRFLLGQPGKTMTPLKMPLCGNRDVCPLNIFLNATYGWLQSYSFMDVTQVFRDRLREFARMMM</sequence>
<dbReference type="InterPro" id="IPR029033">
    <property type="entry name" value="His_PPase_superfam"/>
</dbReference>
<keyword evidence="2" id="KW-0732">Signal</keyword>
<name>A0A2A9M7M5_BESBE</name>
<protein>
    <submittedName>
        <fullName evidence="3">Histidine acid phosphatase superfamily protein</fullName>
    </submittedName>
</protein>
<dbReference type="KEGG" id="bbes:BESB_070910"/>
<dbReference type="PANTHER" id="PTHR11567:SF110">
    <property type="entry name" value="2-PHOSPHOXYLOSE PHOSPHATASE 1"/>
    <property type="match status" value="1"/>
</dbReference>
<dbReference type="Gene3D" id="3.40.50.1240">
    <property type="entry name" value="Phosphoglycerate mutase-like"/>
    <property type="match status" value="2"/>
</dbReference>
<feature type="chain" id="PRO_5011998705" evidence="2">
    <location>
        <begin position="21"/>
        <end position="598"/>
    </location>
</feature>
<dbReference type="InterPro" id="IPR050645">
    <property type="entry name" value="Histidine_acid_phosphatase"/>
</dbReference>
<evidence type="ECO:0000256" key="1">
    <source>
        <dbReference type="ARBA" id="ARBA00022801"/>
    </source>
</evidence>
<dbReference type="VEuPathDB" id="ToxoDB:BESB_070910"/>